<reference evidence="1 2" key="1">
    <citation type="submission" date="2015-09" db="EMBL/GenBank/DDBJ databases">
        <title>Sorangium comparison.</title>
        <authorList>
            <person name="Zaburannyi N."/>
            <person name="Bunk B."/>
            <person name="Overmann J."/>
            <person name="Mueller R."/>
        </authorList>
    </citation>
    <scope>NUCLEOTIDE SEQUENCE [LARGE SCALE GENOMIC DNA]</scope>
    <source>
        <strain evidence="1 2">So ceGT47</strain>
    </source>
</reference>
<evidence type="ECO:0000313" key="2">
    <source>
        <dbReference type="Proteomes" id="UP000295781"/>
    </source>
</evidence>
<sequence>MKARAMKRRHRLWLPGPAITGEVSREDVHAYLRATGWLDGSPHWLSRGSESVPLPSRWDYRLEELVNLVARAEHRSPGETLRAIEGRALGLSPTDRAPHMLRVVEEDLSSIADETGVLDGLPGVRPWDPRALWRAVLDLGVRAAPKRQRKPRDWERFQQAIGALKVLDVLDRAYVRRR</sequence>
<gene>
    <name evidence="1" type="ORF">SOCEGT47_056760</name>
</gene>
<organism evidence="1 2">
    <name type="scientific">Sorangium cellulosum</name>
    <name type="common">Polyangium cellulosum</name>
    <dbReference type="NCBI Taxonomy" id="56"/>
    <lineage>
        <taxon>Bacteria</taxon>
        <taxon>Pseudomonadati</taxon>
        <taxon>Myxococcota</taxon>
        <taxon>Polyangia</taxon>
        <taxon>Polyangiales</taxon>
        <taxon>Polyangiaceae</taxon>
        <taxon>Sorangium</taxon>
    </lineage>
</organism>
<dbReference type="EMBL" id="CP012670">
    <property type="protein sequence ID" value="AUX25132.1"/>
    <property type="molecule type" value="Genomic_DNA"/>
</dbReference>
<dbReference type="Proteomes" id="UP000295781">
    <property type="component" value="Chromosome"/>
</dbReference>
<dbReference type="AlphaFoldDB" id="A0A4V0NE69"/>
<protein>
    <submittedName>
        <fullName evidence="1">Uncharacterized protein</fullName>
    </submittedName>
</protein>
<accession>A0A4V0NE69</accession>
<name>A0A4V0NE69_SORCE</name>
<evidence type="ECO:0000313" key="1">
    <source>
        <dbReference type="EMBL" id="AUX25132.1"/>
    </source>
</evidence>
<proteinExistence type="predicted"/>